<protein>
    <submittedName>
        <fullName evidence="5">Ig-like domain-containing protein</fullName>
    </submittedName>
</protein>
<dbReference type="InterPro" id="IPR007110">
    <property type="entry name" value="Ig-like_dom"/>
</dbReference>
<feature type="compositionally biased region" description="Low complexity" evidence="2">
    <location>
        <begin position="305"/>
        <end position="318"/>
    </location>
</feature>
<dbReference type="InterPro" id="IPR036179">
    <property type="entry name" value="Ig-like_dom_sf"/>
</dbReference>
<feature type="region of interest" description="Disordered" evidence="2">
    <location>
        <begin position="288"/>
        <end position="318"/>
    </location>
</feature>
<proteinExistence type="predicted"/>
<dbReference type="Pfam" id="PF07679">
    <property type="entry name" value="I-set"/>
    <property type="match status" value="2"/>
</dbReference>
<name>A0A1I8H8C7_9PLAT</name>
<feature type="domain" description="Ig-like" evidence="3">
    <location>
        <begin position="317"/>
        <end position="357"/>
    </location>
</feature>
<organism evidence="4 5">
    <name type="scientific">Macrostomum lignano</name>
    <dbReference type="NCBI Taxonomy" id="282301"/>
    <lineage>
        <taxon>Eukaryota</taxon>
        <taxon>Metazoa</taxon>
        <taxon>Spiralia</taxon>
        <taxon>Lophotrochozoa</taxon>
        <taxon>Platyhelminthes</taxon>
        <taxon>Rhabditophora</taxon>
        <taxon>Macrostomorpha</taxon>
        <taxon>Macrostomida</taxon>
        <taxon>Macrostomidae</taxon>
        <taxon>Macrostomum</taxon>
    </lineage>
</organism>
<feature type="compositionally biased region" description="Basic and acidic residues" evidence="2">
    <location>
        <begin position="292"/>
        <end position="301"/>
    </location>
</feature>
<evidence type="ECO:0000259" key="3">
    <source>
        <dbReference type="PROSITE" id="PS50835"/>
    </source>
</evidence>
<evidence type="ECO:0000256" key="1">
    <source>
        <dbReference type="ARBA" id="ARBA00022737"/>
    </source>
</evidence>
<dbReference type="Gene3D" id="2.60.40.10">
    <property type="entry name" value="Immunoglobulins"/>
    <property type="match status" value="2"/>
</dbReference>
<dbReference type="PANTHER" id="PTHR13817">
    <property type="entry name" value="TITIN"/>
    <property type="match status" value="1"/>
</dbReference>
<dbReference type="Proteomes" id="UP000095280">
    <property type="component" value="Unplaced"/>
</dbReference>
<evidence type="ECO:0000313" key="5">
    <source>
        <dbReference type="WBParaSite" id="maker-uti_cns_0004964-snap-gene-0.3-mRNA-1"/>
    </source>
</evidence>
<dbReference type="InterPro" id="IPR050964">
    <property type="entry name" value="Striated_Muscle_Regulatory"/>
</dbReference>
<accession>A0A1I8H8C7</accession>
<dbReference type="AlphaFoldDB" id="A0A1I8H8C7"/>
<feature type="domain" description="Ig-like" evidence="3">
    <location>
        <begin position="126"/>
        <end position="215"/>
    </location>
</feature>
<dbReference type="InterPro" id="IPR013783">
    <property type="entry name" value="Ig-like_fold"/>
</dbReference>
<evidence type="ECO:0000256" key="2">
    <source>
        <dbReference type="SAM" id="MobiDB-lite"/>
    </source>
</evidence>
<keyword evidence="1" id="KW-0677">Repeat</keyword>
<evidence type="ECO:0000313" key="4">
    <source>
        <dbReference type="Proteomes" id="UP000095280"/>
    </source>
</evidence>
<dbReference type="InterPro" id="IPR013098">
    <property type="entry name" value="Ig_I-set"/>
</dbReference>
<feature type="domain" description="Ig-like" evidence="3">
    <location>
        <begin position="12"/>
        <end position="48"/>
    </location>
</feature>
<keyword evidence="4" id="KW-1185">Reference proteome</keyword>
<reference evidence="5" key="1">
    <citation type="submission" date="2016-11" db="UniProtKB">
        <authorList>
            <consortium name="WormBaseParasite"/>
        </authorList>
    </citation>
    <scope>IDENTIFICATION</scope>
</reference>
<dbReference type="SUPFAM" id="SSF48726">
    <property type="entry name" value="Immunoglobulin"/>
    <property type="match status" value="3"/>
</dbReference>
<feature type="region of interest" description="Disordered" evidence="2">
    <location>
        <begin position="81"/>
        <end position="123"/>
    </location>
</feature>
<feature type="region of interest" description="Disordered" evidence="2">
    <location>
        <begin position="174"/>
        <end position="194"/>
    </location>
</feature>
<dbReference type="PANTHER" id="PTHR13817:SF73">
    <property type="entry name" value="FIBRONECTIN TYPE-III DOMAIN-CONTAINING PROTEIN"/>
    <property type="match status" value="1"/>
</dbReference>
<dbReference type="WBParaSite" id="maker-uti_cns_0004964-snap-gene-0.3-mRNA-1">
    <property type="protein sequence ID" value="maker-uti_cns_0004964-snap-gene-0.3-mRNA-1"/>
    <property type="gene ID" value="maker-uti_cns_0004964-snap-gene-0.3"/>
</dbReference>
<dbReference type="PROSITE" id="PS50835">
    <property type="entry name" value="IG_LIKE"/>
    <property type="match status" value="3"/>
</dbReference>
<sequence>MQRSAYRREAVPRFVLRSKNAYCLEGQQAVFECKVLSISPPIVTWARNDEALMQSVKYMQRYAGHDFSLKINRESGELLRPQGGHHQVARGADGPPRTTWSRPRGRPRPRKSPSPLPELWKEPDRPAKVTFPLRNRFIQEGGFVKLSLQTFDGLPPPEVFWTKDGRELQPRGKDYNLARRGQPGDFLGRSTQDSGRYSVRVKNAKGEDETQCKLDVCRESRQAAAAVRFKESMSVDRLSETYSRSQRSGAGGGSSTIVEEKYQSGVRVHIDQFNVAHGDALIDYSATSVSRASERSSRQKQTEISTSSASEAPKAAPEVTKKLPAALTAKEGDRVELSCTFNAAADDIGIAWDLDGKPAQAEEGALSRSARRAPRQASCCPTLCAEGAGGQQVKIDAHPRSLSVKDGEPFELALKASGGVTAVRWTANGNRCRPILSRRILTEVRGGAFPRRLRPVPRPNCSPLTQAVAAVAQCSVRVAPPPDEAGRSVRAAGDFPGVGDATWTKENGTANWQLSNDGDRLRLVSADCDHSLNIAAAAATDSGLYRIDLTGPDGAKETACFSLQPSGLFLSLLVSSNSSSSFFSLASKSGSKQF</sequence>